<dbReference type="GO" id="GO:0016740">
    <property type="term" value="F:transferase activity"/>
    <property type="evidence" value="ECO:0007669"/>
    <property type="project" value="UniProtKB-KW"/>
</dbReference>
<sequence length="342" mass="39767">MRQGNNISKDVLLKLTPCMHRVIIPLYIPEETEYYKDSFDVFSMCLESLHKTSYTTLKISVVSNGCSAGINSKLLELQQQGLIDELIIEREAIGKINSLLKVLRTVEEPFITITDGDVLFLNGWEDKVFEVFEAFPKAGMVSPVPVFRTHFRLTSNIWVRYLFNKRLYFREVKNQNALTKFANSIGWSRLDEKWKETILTLQGKQDVTAVVGCSHFVGTYKRDIFKYLPKVNSNYKLGGNSEFLYTDKPVIDAGGYRLATYDNYAYHMGNTIESWMLETYNALDIIEHKMPLKNNNDFLLKDNLIMKLARFLFEKLLYFKPFKRYLLKKKGLTTKQIENFIS</sequence>
<dbReference type="InterPro" id="IPR029044">
    <property type="entry name" value="Nucleotide-diphossugar_trans"/>
</dbReference>
<comment type="caution">
    <text evidence="1">The sequence shown here is derived from an EMBL/GenBank/DDBJ whole genome shotgun (WGS) entry which is preliminary data.</text>
</comment>
<accession>A0A2T1NB06</accession>
<dbReference type="SUPFAM" id="SSF53448">
    <property type="entry name" value="Nucleotide-diphospho-sugar transferases"/>
    <property type="match status" value="1"/>
</dbReference>
<name>A0A2T1NB06_9FLAO</name>
<keyword evidence="2" id="KW-1185">Reference proteome</keyword>
<proteinExistence type="predicted"/>
<organism evidence="1 2">
    <name type="scientific">Mesoflavibacter zeaxanthinifaciens subsp. sabulilitoris</name>
    <dbReference type="NCBI Taxonomy" id="1520893"/>
    <lineage>
        <taxon>Bacteria</taxon>
        <taxon>Pseudomonadati</taxon>
        <taxon>Bacteroidota</taxon>
        <taxon>Flavobacteriia</taxon>
        <taxon>Flavobacteriales</taxon>
        <taxon>Flavobacteriaceae</taxon>
        <taxon>Mesoflavibacter</taxon>
    </lineage>
</organism>
<dbReference type="OrthoDB" id="1116632at2"/>
<dbReference type="Gene3D" id="3.90.550.10">
    <property type="entry name" value="Spore Coat Polysaccharide Biosynthesis Protein SpsA, Chain A"/>
    <property type="match status" value="1"/>
</dbReference>
<evidence type="ECO:0000313" key="1">
    <source>
        <dbReference type="EMBL" id="PSG89331.1"/>
    </source>
</evidence>
<reference evidence="1 2" key="1">
    <citation type="submission" date="2018-03" db="EMBL/GenBank/DDBJ databases">
        <title>Mesoflavibacter sp. HG37 and Mesoflavibacter sp. HG96 sp.nov., two marine bacteria isolated from seawater of Western Pacific Ocean.</title>
        <authorList>
            <person name="Cheng H."/>
            <person name="Wu Y.-H."/>
            <person name="Guo L.-L."/>
            <person name="Xu X.-W."/>
        </authorList>
    </citation>
    <scope>NUCLEOTIDE SEQUENCE [LARGE SCALE GENOMIC DNA]</scope>
    <source>
        <strain evidence="1 2">KCTC 42117</strain>
    </source>
</reference>
<dbReference type="Proteomes" id="UP000238430">
    <property type="component" value="Unassembled WGS sequence"/>
</dbReference>
<keyword evidence="1" id="KW-0808">Transferase</keyword>
<evidence type="ECO:0000313" key="2">
    <source>
        <dbReference type="Proteomes" id="UP000238430"/>
    </source>
</evidence>
<dbReference type="AlphaFoldDB" id="A0A2T1NB06"/>
<dbReference type="EMBL" id="PXOT01000024">
    <property type="protein sequence ID" value="PSG89331.1"/>
    <property type="molecule type" value="Genomic_DNA"/>
</dbReference>
<gene>
    <name evidence="1" type="ORF">C7H61_10285</name>
</gene>
<dbReference type="RefSeq" id="WP_106679509.1">
    <property type="nucleotide sequence ID" value="NZ_JACHWV010000003.1"/>
</dbReference>
<protein>
    <submittedName>
        <fullName evidence="1">Glycosyltransferase family 2 protein</fullName>
    </submittedName>
</protein>